<keyword evidence="2" id="KW-0472">Membrane</keyword>
<reference evidence="3" key="1">
    <citation type="submission" date="2014-11" db="EMBL/GenBank/DDBJ databases">
        <authorList>
            <person name="Otto D Thomas"/>
            <person name="Naeem Raeece"/>
        </authorList>
    </citation>
    <scope>NUCLEOTIDE SEQUENCE</scope>
</reference>
<name>A0A0G4H6Q5_9ALVE</name>
<feature type="transmembrane region" description="Helical" evidence="2">
    <location>
        <begin position="96"/>
        <end position="114"/>
    </location>
</feature>
<protein>
    <recommendedName>
        <fullName evidence="4">EF-hand domain-containing protein</fullName>
    </recommendedName>
</protein>
<dbReference type="VEuPathDB" id="CryptoDB:Cvel_5776"/>
<evidence type="ECO:0000256" key="1">
    <source>
        <dbReference type="SAM" id="MobiDB-lite"/>
    </source>
</evidence>
<evidence type="ECO:0008006" key="4">
    <source>
        <dbReference type="Google" id="ProtNLM"/>
    </source>
</evidence>
<feature type="compositionally biased region" description="Polar residues" evidence="1">
    <location>
        <begin position="34"/>
        <end position="44"/>
    </location>
</feature>
<proteinExistence type="predicted"/>
<gene>
    <name evidence="3" type="ORF">Cvel_5776</name>
</gene>
<keyword evidence="2" id="KW-1133">Transmembrane helix</keyword>
<feature type="transmembrane region" description="Helical" evidence="2">
    <location>
        <begin position="67"/>
        <end position="90"/>
    </location>
</feature>
<dbReference type="AlphaFoldDB" id="A0A0G4H6Q5"/>
<keyword evidence="2" id="KW-0812">Transmembrane</keyword>
<feature type="region of interest" description="Disordered" evidence="1">
    <location>
        <begin position="1"/>
        <end position="46"/>
    </location>
</feature>
<accession>A0A0G4H6Q5</accession>
<evidence type="ECO:0000256" key="2">
    <source>
        <dbReference type="SAM" id="Phobius"/>
    </source>
</evidence>
<dbReference type="PhylomeDB" id="A0A0G4H6Q5"/>
<feature type="transmembrane region" description="Helical" evidence="2">
    <location>
        <begin position="135"/>
        <end position="158"/>
    </location>
</feature>
<organism evidence="3">
    <name type="scientific">Chromera velia CCMP2878</name>
    <dbReference type="NCBI Taxonomy" id="1169474"/>
    <lineage>
        <taxon>Eukaryota</taxon>
        <taxon>Sar</taxon>
        <taxon>Alveolata</taxon>
        <taxon>Colpodellida</taxon>
        <taxon>Chromeraceae</taxon>
        <taxon>Chromera</taxon>
    </lineage>
</organism>
<evidence type="ECO:0000313" key="3">
    <source>
        <dbReference type="EMBL" id="CEM39448.1"/>
    </source>
</evidence>
<feature type="transmembrane region" description="Helical" evidence="2">
    <location>
        <begin position="170"/>
        <end position="193"/>
    </location>
</feature>
<sequence>MDPRFPGNSQQGGFGTGGSGPGGFDSNNPPPIDPQSQATGNPESQPLVENGERIENILAGANCTHKILFFVCSVLLLCCAIVGLLTSLATFEIGELVDDIFLITFTVLLIFLNFPKATVDHAVKASKWTRKYFRFLSLMSGQSAFLMYLSVVSGLSLWPSDSSAWGAMSLEFFALTTSVVVLLISCITLFIAFTKSARLNEVRKKIPPQQMHYAQFFSNQTVMSPAGFRALCREVTNGRVVFSDGDIQLIFNALEMNAQGGLSYDEVDEWRNQGFVWL</sequence>
<dbReference type="EMBL" id="CDMZ01001931">
    <property type="protein sequence ID" value="CEM39448.1"/>
    <property type="molecule type" value="Genomic_DNA"/>
</dbReference>
<feature type="compositionally biased region" description="Gly residues" evidence="1">
    <location>
        <begin position="10"/>
        <end position="23"/>
    </location>
</feature>